<keyword evidence="2" id="KW-0456">Lyase</keyword>
<accession>A0A2K8N7I7</accession>
<dbReference type="Proteomes" id="UP000231932">
    <property type="component" value="Chromosome"/>
</dbReference>
<keyword evidence="1" id="KW-0479">Metal-binding</keyword>
<keyword evidence="4" id="KW-1185">Reference proteome</keyword>
<dbReference type="RefSeq" id="WP_100667587.1">
    <property type="nucleotide sequence ID" value="NZ_CP024955.1"/>
</dbReference>
<dbReference type="SUPFAM" id="SSF53800">
    <property type="entry name" value="Chelatase"/>
    <property type="match status" value="1"/>
</dbReference>
<proteinExistence type="predicted"/>
<dbReference type="AlphaFoldDB" id="A0A2K8N7I7"/>
<organism evidence="3 4">
    <name type="scientific">Kyrpidia spormannii</name>
    <dbReference type="NCBI Taxonomy" id="2055160"/>
    <lineage>
        <taxon>Bacteria</taxon>
        <taxon>Bacillati</taxon>
        <taxon>Bacillota</taxon>
        <taxon>Bacilli</taxon>
        <taxon>Bacillales</taxon>
        <taxon>Alicyclobacillaceae</taxon>
        <taxon>Kyrpidia</taxon>
    </lineage>
</organism>
<protein>
    <submittedName>
        <fullName evidence="3">Sirohydrochlorin cobaltochelatase</fullName>
    </submittedName>
</protein>
<dbReference type="InterPro" id="IPR002762">
    <property type="entry name" value="CbiX-like"/>
</dbReference>
<evidence type="ECO:0000256" key="1">
    <source>
        <dbReference type="ARBA" id="ARBA00022723"/>
    </source>
</evidence>
<reference evidence="4" key="1">
    <citation type="submission" date="2017-11" db="EMBL/GenBank/DDBJ databases">
        <title>Complete Genome Sequence of Kyrpidia sp. Strain EA-1, a thermophilic, hydrogen-oxidizing Bacterium, isolated from the Azores.</title>
        <authorList>
            <person name="Reiner J.E."/>
            <person name="Lapp C.J."/>
            <person name="Bunk B."/>
            <person name="Gescher J."/>
        </authorList>
    </citation>
    <scope>NUCLEOTIDE SEQUENCE [LARGE SCALE GENOMIC DNA]</scope>
    <source>
        <strain evidence="4">EA-1</strain>
    </source>
</reference>
<dbReference type="CDD" id="cd03416">
    <property type="entry name" value="CbiX_SirB_N"/>
    <property type="match status" value="1"/>
</dbReference>
<dbReference type="PANTHER" id="PTHR33542">
    <property type="entry name" value="SIROHYDROCHLORIN FERROCHELATASE, CHLOROPLASTIC"/>
    <property type="match status" value="1"/>
</dbReference>
<dbReference type="GO" id="GO:0016829">
    <property type="term" value="F:lyase activity"/>
    <property type="evidence" value="ECO:0007669"/>
    <property type="project" value="UniProtKB-KW"/>
</dbReference>
<sequence>MAGTAVLLIGHGSQLQTAAEDMYRVMDDLKRSGRWDIVEAAFLEITPPSIPEGIERCINQGASRVVIVPYFLHLGKHVLRDLPRIIEEAGRRHPGIQIGLGGHLGYDPRLALIVEERAEQALAEMDTVAG</sequence>
<dbReference type="EMBL" id="CP024955">
    <property type="protein sequence ID" value="ATY84777.1"/>
    <property type="molecule type" value="Genomic_DNA"/>
</dbReference>
<dbReference type="Gene3D" id="3.40.50.1400">
    <property type="match status" value="1"/>
</dbReference>
<evidence type="ECO:0000313" key="4">
    <source>
        <dbReference type="Proteomes" id="UP000231932"/>
    </source>
</evidence>
<name>A0A2K8N7I7_9BACL</name>
<gene>
    <name evidence="3" type="ORF">CVV65_07420</name>
</gene>
<dbReference type="GO" id="GO:0046872">
    <property type="term" value="F:metal ion binding"/>
    <property type="evidence" value="ECO:0007669"/>
    <property type="project" value="UniProtKB-KW"/>
</dbReference>
<evidence type="ECO:0000256" key="2">
    <source>
        <dbReference type="ARBA" id="ARBA00023239"/>
    </source>
</evidence>
<dbReference type="KEGG" id="kyr:CVV65_07420"/>
<dbReference type="PANTHER" id="PTHR33542:SF3">
    <property type="entry name" value="SIROHYDROCHLORIN FERROCHELATASE, CHLOROPLASTIC"/>
    <property type="match status" value="1"/>
</dbReference>
<evidence type="ECO:0000313" key="3">
    <source>
        <dbReference type="EMBL" id="ATY84777.1"/>
    </source>
</evidence>
<dbReference type="InterPro" id="IPR050963">
    <property type="entry name" value="Sirohydro_Cobaltochel/CbiX"/>
</dbReference>
<dbReference type="Pfam" id="PF01903">
    <property type="entry name" value="CbiX"/>
    <property type="match status" value="1"/>
</dbReference>
<dbReference type="OrthoDB" id="9797895at2"/>